<dbReference type="Proteomes" id="UP000272528">
    <property type="component" value="Chromosome"/>
</dbReference>
<dbReference type="RefSeq" id="WP_126011962.1">
    <property type="nucleotide sequence ID" value="NZ_CP034437.1"/>
</dbReference>
<dbReference type="PANTHER" id="PTHR43792:SF9">
    <property type="entry name" value="RIBOSOMAL-PROTEIN-ALANINE ACETYLTRANSFERASE"/>
    <property type="match status" value="1"/>
</dbReference>
<feature type="domain" description="N-acetyltransferase" evidence="1">
    <location>
        <begin position="11"/>
        <end position="183"/>
    </location>
</feature>
<dbReference type="GO" id="GO:0005737">
    <property type="term" value="C:cytoplasm"/>
    <property type="evidence" value="ECO:0007669"/>
    <property type="project" value="TreeGrafter"/>
</dbReference>
<dbReference type="PROSITE" id="PS51186">
    <property type="entry name" value="GNAT"/>
    <property type="match status" value="1"/>
</dbReference>
<sequence length="191" mass="21709">MNGIRIDCGEVYLREFVAADLDGFHALTWQPEIYEYLPGWNVSKEQRTDWFMNYEMPENGQFIATVSDGGDVGELRLRLAMILKETGELIGWCCSGPKDELPSPNREIMYAISKEHRGKGYTTRAAQGMIGYLFECTNVEVLSAVALLGNAASNRVIEKCGFRSEGSVEIDDEPYHYYRLEKEDWLEGQSE</sequence>
<dbReference type="SUPFAM" id="SSF55729">
    <property type="entry name" value="Acyl-CoA N-acyltransferases (Nat)"/>
    <property type="match status" value="1"/>
</dbReference>
<dbReference type="AlphaFoldDB" id="A0A3S8ZYT7"/>
<keyword evidence="3" id="KW-1185">Reference proteome</keyword>
<dbReference type="EMBL" id="CP034437">
    <property type="protein sequence ID" value="AZN38651.1"/>
    <property type="molecule type" value="Genomic_DNA"/>
</dbReference>
<proteinExistence type="predicted"/>
<name>A0A3S8ZYT7_9BACL</name>
<dbReference type="Gene3D" id="3.40.630.30">
    <property type="match status" value="1"/>
</dbReference>
<organism evidence="2 3">
    <name type="scientific">Paenibacillus albus</name>
    <dbReference type="NCBI Taxonomy" id="2495582"/>
    <lineage>
        <taxon>Bacteria</taxon>
        <taxon>Bacillati</taxon>
        <taxon>Bacillota</taxon>
        <taxon>Bacilli</taxon>
        <taxon>Bacillales</taxon>
        <taxon>Paenibacillaceae</taxon>
        <taxon>Paenibacillus</taxon>
    </lineage>
</organism>
<dbReference type="GO" id="GO:0008999">
    <property type="term" value="F:protein-N-terminal-alanine acetyltransferase activity"/>
    <property type="evidence" value="ECO:0007669"/>
    <property type="project" value="TreeGrafter"/>
</dbReference>
<protein>
    <submittedName>
        <fullName evidence="2">N-acetyltransferase</fullName>
    </submittedName>
</protein>
<evidence type="ECO:0000313" key="3">
    <source>
        <dbReference type="Proteomes" id="UP000272528"/>
    </source>
</evidence>
<gene>
    <name evidence="2" type="ORF">EJC50_02380</name>
</gene>
<dbReference type="OrthoDB" id="275901at2"/>
<dbReference type="InterPro" id="IPR000182">
    <property type="entry name" value="GNAT_dom"/>
</dbReference>
<dbReference type="InterPro" id="IPR051531">
    <property type="entry name" value="N-acetyltransferase"/>
</dbReference>
<reference evidence="3" key="1">
    <citation type="submission" date="2018-12" db="EMBL/GenBank/DDBJ databases">
        <title>Genome sequence of Peanibacillus sp.</title>
        <authorList>
            <person name="Subramani G."/>
            <person name="Srinivasan S."/>
            <person name="Kim M.K."/>
        </authorList>
    </citation>
    <scope>NUCLEOTIDE SEQUENCE [LARGE SCALE GENOMIC DNA]</scope>
    <source>
        <strain evidence="3">18JY67-1</strain>
    </source>
</reference>
<dbReference type="InterPro" id="IPR016181">
    <property type="entry name" value="Acyl_CoA_acyltransferase"/>
</dbReference>
<evidence type="ECO:0000313" key="2">
    <source>
        <dbReference type="EMBL" id="AZN38651.1"/>
    </source>
</evidence>
<dbReference type="PANTHER" id="PTHR43792">
    <property type="entry name" value="GNAT FAMILY, PUTATIVE (AFU_ORTHOLOGUE AFUA_3G00765)-RELATED-RELATED"/>
    <property type="match status" value="1"/>
</dbReference>
<dbReference type="KEGG" id="palb:EJC50_02380"/>
<keyword evidence="2" id="KW-0808">Transferase</keyword>
<dbReference type="Pfam" id="PF13302">
    <property type="entry name" value="Acetyltransf_3"/>
    <property type="match status" value="1"/>
</dbReference>
<evidence type="ECO:0000259" key="1">
    <source>
        <dbReference type="PROSITE" id="PS51186"/>
    </source>
</evidence>
<accession>A0A3S8ZYT7</accession>